<name>A0A8H7DEI4_9AGAR</name>
<keyword evidence="1" id="KW-0812">Transmembrane</keyword>
<sequence length="186" mass="21024">MHTFQSLSSLYRLLYILSILQISASLLTTLSFVGQFSEIGLSQFLLIFSAVCAIPMTRALHSAIRRPEGTLCSVIKHIQYLYCFTSVGFMIAFLVLGNLAVPKKPPSIAFPGCFRERFMRPKCALLVFDLSIPWAFAMIALIAKRRIKSRARAIHGDRMVARPVLVPAWEMEAIERINELKPSYKE</sequence>
<dbReference type="EMBL" id="JACAZI010000002">
    <property type="protein sequence ID" value="KAF7368606.1"/>
    <property type="molecule type" value="Genomic_DNA"/>
</dbReference>
<keyword evidence="1" id="KW-0472">Membrane</keyword>
<feature type="transmembrane region" description="Helical" evidence="1">
    <location>
        <begin position="80"/>
        <end position="101"/>
    </location>
</feature>
<feature type="transmembrane region" description="Helical" evidence="1">
    <location>
        <begin position="124"/>
        <end position="143"/>
    </location>
</feature>
<reference evidence="2" key="1">
    <citation type="submission" date="2020-05" db="EMBL/GenBank/DDBJ databases">
        <title>Mycena genomes resolve the evolution of fungal bioluminescence.</title>
        <authorList>
            <person name="Tsai I.J."/>
        </authorList>
    </citation>
    <scope>NUCLEOTIDE SEQUENCE</scope>
    <source>
        <strain evidence="2">CCC161011</strain>
    </source>
</reference>
<evidence type="ECO:0000313" key="3">
    <source>
        <dbReference type="Proteomes" id="UP000620124"/>
    </source>
</evidence>
<evidence type="ECO:0000256" key="1">
    <source>
        <dbReference type="SAM" id="Phobius"/>
    </source>
</evidence>
<gene>
    <name evidence="2" type="ORF">MVEN_00184500</name>
</gene>
<dbReference type="OrthoDB" id="10463056at2759"/>
<dbReference type="AlphaFoldDB" id="A0A8H7DEI4"/>
<keyword evidence="3" id="KW-1185">Reference proteome</keyword>
<feature type="transmembrane region" description="Helical" evidence="1">
    <location>
        <begin position="39"/>
        <end position="60"/>
    </location>
</feature>
<keyword evidence="1" id="KW-1133">Transmembrane helix</keyword>
<proteinExistence type="predicted"/>
<protein>
    <submittedName>
        <fullName evidence="2">Uncharacterized protein</fullName>
    </submittedName>
</protein>
<feature type="transmembrane region" description="Helical" evidence="1">
    <location>
        <begin position="12"/>
        <end position="33"/>
    </location>
</feature>
<accession>A0A8H7DEI4</accession>
<dbReference type="Proteomes" id="UP000620124">
    <property type="component" value="Unassembled WGS sequence"/>
</dbReference>
<comment type="caution">
    <text evidence="2">The sequence shown here is derived from an EMBL/GenBank/DDBJ whole genome shotgun (WGS) entry which is preliminary data.</text>
</comment>
<organism evidence="2 3">
    <name type="scientific">Mycena venus</name>
    <dbReference type="NCBI Taxonomy" id="2733690"/>
    <lineage>
        <taxon>Eukaryota</taxon>
        <taxon>Fungi</taxon>
        <taxon>Dikarya</taxon>
        <taxon>Basidiomycota</taxon>
        <taxon>Agaricomycotina</taxon>
        <taxon>Agaricomycetes</taxon>
        <taxon>Agaricomycetidae</taxon>
        <taxon>Agaricales</taxon>
        <taxon>Marasmiineae</taxon>
        <taxon>Mycenaceae</taxon>
        <taxon>Mycena</taxon>
    </lineage>
</organism>
<evidence type="ECO:0000313" key="2">
    <source>
        <dbReference type="EMBL" id="KAF7368606.1"/>
    </source>
</evidence>